<keyword evidence="2 4" id="KW-0472">Membrane</keyword>
<evidence type="ECO:0000259" key="7">
    <source>
        <dbReference type="Pfam" id="PF07715"/>
    </source>
</evidence>
<keyword evidence="8" id="KW-0675">Receptor</keyword>
<dbReference type="Pfam" id="PF07715">
    <property type="entry name" value="Plug"/>
    <property type="match status" value="1"/>
</dbReference>
<organism evidence="8 9">
    <name type="scientific">Parvularcula maris</name>
    <dbReference type="NCBI Taxonomy" id="2965077"/>
    <lineage>
        <taxon>Bacteria</taxon>
        <taxon>Pseudomonadati</taxon>
        <taxon>Pseudomonadota</taxon>
        <taxon>Alphaproteobacteria</taxon>
        <taxon>Parvularculales</taxon>
        <taxon>Parvularculaceae</taxon>
        <taxon>Parvularcula</taxon>
    </lineage>
</organism>
<dbReference type="InterPro" id="IPR036942">
    <property type="entry name" value="Beta-barrel_TonB_sf"/>
</dbReference>
<dbReference type="GO" id="GO:0009279">
    <property type="term" value="C:cell outer membrane"/>
    <property type="evidence" value="ECO:0007669"/>
    <property type="project" value="UniProtKB-SubCell"/>
</dbReference>
<evidence type="ECO:0000256" key="5">
    <source>
        <dbReference type="SAM" id="SignalP"/>
    </source>
</evidence>
<evidence type="ECO:0000313" key="8">
    <source>
        <dbReference type="EMBL" id="MCQ8184724.1"/>
    </source>
</evidence>
<keyword evidence="9" id="KW-1185">Reference proteome</keyword>
<evidence type="ECO:0000259" key="6">
    <source>
        <dbReference type="Pfam" id="PF00593"/>
    </source>
</evidence>
<dbReference type="Pfam" id="PF00593">
    <property type="entry name" value="TonB_dep_Rec_b-barrel"/>
    <property type="match status" value="1"/>
</dbReference>
<reference evidence="8" key="1">
    <citation type="submission" date="2022-07" db="EMBL/GenBank/DDBJ databases">
        <title>Parvularcula maris sp. nov., an algicidal bacterium isolated from seawater.</title>
        <authorList>
            <person name="Li F."/>
        </authorList>
    </citation>
    <scope>NUCLEOTIDE SEQUENCE</scope>
    <source>
        <strain evidence="8">BGMRC 0090</strain>
    </source>
</reference>
<evidence type="ECO:0000256" key="2">
    <source>
        <dbReference type="ARBA" id="ARBA00023136"/>
    </source>
</evidence>
<name>A0A9X2RHC4_9PROT</name>
<feature type="signal peptide" evidence="5">
    <location>
        <begin position="1"/>
        <end position="31"/>
    </location>
</feature>
<comment type="subcellular location">
    <subcellularLocation>
        <location evidence="1 4">Cell outer membrane</location>
    </subcellularLocation>
</comment>
<gene>
    <name evidence="8" type="ORF">NOG11_04920</name>
</gene>
<feature type="chain" id="PRO_5040942990" evidence="5">
    <location>
        <begin position="32"/>
        <end position="1015"/>
    </location>
</feature>
<dbReference type="PANTHER" id="PTHR40980">
    <property type="entry name" value="PLUG DOMAIN-CONTAINING PROTEIN"/>
    <property type="match status" value="1"/>
</dbReference>
<dbReference type="Gene3D" id="2.40.170.20">
    <property type="entry name" value="TonB-dependent receptor, beta-barrel domain"/>
    <property type="match status" value="1"/>
</dbReference>
<evidence type="ECO:0000256" key="1">
    <source>
        <dbReference type="ARBA" id="ARBA00004442"/>
    </source>
</evidence>
<evidence type="ECO:0000256" key="4">
    <source>
        <dbReference type="RuleBase" id="RU003357"/>
    </source>
</evidence>
<accession>A0A9X2RHC4</accession>
<keyword evidence="4" id="KW-0798">TonB box</keyword>
<protein>
    <submittedName>
        <fullName evidence="8">TonB-dependent receptor</fullName>
    </submittedName>
</protein>
<keyword evidence="3" id="KW-0998">Cell outer membrane</keyword>
<dbReference type="InterPro" id="IPR037066">
    <property type="entry name" value="Plug_dom_sf"/>
</dbReference>
<evidence type="ECO:0000256" key="3">
    <source>
        <dbReference type="ARBA" id="ARBA00023237"/>
    </source>
</evidence>
<feature type="domain" description="TonB-dependent receptor plug" evidence="7">
    <location>
        <begin position="67"/>
        <end position="169"/>
    </location>
</feature>
<dbReference type="PANTHER" id="PTHR40980:SF3">
    <property type="entry name" value="TONB-DEPENDENT RECEPTOR-LIKE BETA-BARREL DOMAIN-CONTAINING PROTEIN"/>
    <property type="match status" value="1"/>
</dbReference>
<keyword evidence="5" id="KW-0732">Signal</keyword>
<proteinExistence type="inferred from homology"/>
<feature type="domain" description="TonB-dependent receptor-like beta-barrel" evidence="6">
    <location>
        <begin position="430"/>
        <end position="982"/>
    </location>
</feature>
<dbReference type="InterPro" id="IPR012910">
    <property type="entry name" value="Plug_dom"/>
</dbReference>
<dbReference type="SUPFAM" id="SSF56935">
    <property type="entry name" value="Porins"/>
    <property type="match status" value="1"/>
</dbReference>
<comment type="caution">
    <text evidence="8">The sequence shown here is derived from an EMBL/GenBank/DDBJ whole genome shotgun (WGS) entry which is preliminary data.</text>
</comment>
<dbReference type="AlphaFoldDB" id="A0A9X2RHC4"/>
<dbReference type="Proteomes" id="UP001142610">
    <property type="component" value="Unassembled WGS sequence"/>
</dbReference>
<dbReference type="EMBL" id="JANIBC010000002">
    <property type="protein sequence ID" value="MCQ8184724.1"/>
    <property type="molecule type" value="Genomic_DNA"/>
</dbReference>
<comment type="similarity">
    <text evidence="4">Belongs to the TonB-dependent receptor family.</text>
</comment>
<dbReference type="RefSeq" id="WP_256618572.1">
    <property type="nucleotide sequence ID" value="NZ_JANIBC010000002.1"/>
</dbReference>
<dbReference type="Gene3D" id="2.170.130.10">
    <property type="entry name" value="TonB-dependent receptor, plug domain"/>
    <property type="match status" value="1"/>
</dbReference>
<sequence length="1015" mass="109811">MKQGTNIRGLKTSLALFTSLSALAVTAPAFAQDVEAEEGNSADTALADDVIIVRGIRKALAASSDIKRDGQGVVDAITAEDIGEFPDTNLAESLQRISGVSIDRRNGEGSTVTVRGFGPQYNLVLLNGRQMPTAFLEGGAPSSRSFDFADLASEGIAGVRVYKTGRAALPTGGIGSTLNILTARPLDAPGMKLSLGAKAVIDDSITELDGGDPAVTPEFSGFYSNTFLEDKVGVAITGAYQKRESGFAQFGTTSGWRGAYLGSDNNWGTLPRDGRAENRPGDNDVYAVPQNANYSLVGIERERINGQVSLQYRPIDTLTTTLDYFYSRNEIDTRTSDLSVWFNHGNTTSAWGDGPISDILFYNEDFGDAGTDLSMGTARTGTLSEKNSVGFNAEWEATENLSVVFDIHSSSAESGSNSPFGTSGVVSTADFSLRRQDLDFRTEIPTLALGFQDGSSNIAAARMLGTGSTFQDSFIRTEIDQAQIVATYAFDESIVRSIDFGLTATKNDFQSTFSNNQRDSWGGVGSPDDYPDDIWERTNLASNFDQFGGYQGIPGEFFVVDFERLISIMDQSIGTFGPICGGDGNCINDVPVATDRRTEEESYSAFIEIDTEFMIGSMPASIIAGVRYEQTDVTSEALVPIPTGTQWVAANEFGLLGVNDPENRDFTQLEGDYDFWLPAIDFQVNPHDDVVLRASYSKTMTRPSYADIQGGQTVAQLFRIDGGDGSAGNPALEPFLSTNLDFSAEYYYNDASYISVGYFWKEVENFNGVETIFDTPFDIYTPVGGARWNAAVAALGSDEDLVAIRQWIFDNADPNTFEVTGTDVAGNTTGNIFGVAGEDPLLQFQINRPINDEETRSVDGWEFAWQHVFGETGFGFIANYTIVDGDVTFDPNQPGAASAGSGEQVFALTGLSDSYNLVGFYDKDGIQARLAYNWRDEFLASTFGVNGEANNPLFVEAYGQLDFSASYDVTDKLTAYVEGINVLNETRTVVGNSAAYVNFATQNGPRYNVGVRYTF</sequence>
<dbReference type="InterPro" id="IPR010104">
    <property type="entry name" value="TonB_rcpt_bac"/>
</dbReference>
<dbReference type="InterPro" id="IPR000531">
    <property type="entry name" value="Beta-barrel_TonB"/>
</dbReference>
<dbReference type="NCBIfam" id="TIGR01782">
    <property type="entry name" value="TonB-Xanth-Caul"/>
    <property type="match status" value="1"/>
</dbReference>
<evidence type="ECO:0000313" key="9">
    <source>
        <dbReference type="Proteomes" id="UP001142610"/>
    </source>
</evidence>